<dbReference type="Gene3D" id="1.20.1250.20">
    <property type="entry name" value="MFS general substrate transporter like domains"/>
    <property type="match status" value="2"/>
</dbReference>
<feature type="transmembrane region" description="Helical" evidence="8">
    <location>
        <begin position="292"/>
        <end position="314"/>
    </location>
</feature>
<organism evidence="10 11">
    <name type="scientific">Pseudomonas alkylphenolica</name>
    <dbReference type="NCBI Taxonomy" id="237609"/>
    <lineage>
        <taxon>Bacteria</taxon>
        <taxon>Pseudomonadati</taxon>
        <taxon>Pseudomonadota</taxon>
        <taxon>Gammaproteobacteria</taxon>
        <taxon>Pseudomonadales</taxon>
        <taxon>Pseudomonadaceae</taxon>
        <taxon>Pseudomonas</taxon>
    </lineage>
</organism>
<evidence type="ECO:0000256" key="7">
    <source>
        <dbReference type="ARBA" id="ARBA00023136"/>
    </source>
</evidence>
<feature type="transmembrane region" description="Helical" evidence="8">
    <location>
        <begin position="351"/>
        <end position="374"/>
    </location>
</feature>
<dbReference type="AlphaFoldDB" id="A0A077F581"/>
<accession>A0A077F581</accession>
<keyword evidence="5 8" id="KW-0812">Transmembrane</keyword>
<dbReference type="eggNOG" id="COG2814">
    <property type="taxonomic scope" value="Bacteria"/>
</dbReference>
<dbReference type="PANTHER" id="PTHR23522:SF10">
    <property type="entry name" value="3-PHENYLPROPIONIC ACID TRANSPORTER-RELATED"/>
    <property type="match status" value="1"/>
</dbReference>
<dbReference type="CDD" id="cd17335">
    <property type="entry name" value="MFS_MFSD6"/>
    <property type="match status" value="1"/>
</dbReference>
<keyword evidence="2" id="KW-0813">Transport</keyword>
<feature type="transmembrane region" description="Helical" evidence="8">
    <location>
        <begin position="236"/>
        <end position="260"/>
    </location>
</feature>
<feature type="transmembrane region" description="Helical" evidence="8">
    <location>
        <begin position="197"/>
        <end position="216"/>
    </location>
</feature>
<dbReference type="PIRSF" id="PIRSF004925">
    <property type="entry name" value="HcaT"/>
    <property type="match status" value="1"/>
</dbReference>
<feature type="transmembrane region" description="Helical" evidence="8">
    <location>
        <begin position="44"/>
        <end position="62"/>
    </location>
</feature>
<dbReference type="KEGG" id="palk:PSAKL28_14210"/>
<evidence type="ECO:0000313" key="11">
    <source>
        <dbReference type="Proteomes" id="UP000028931"/>
    </source>
</evidence>
<dbReference type="GO" id="GO:0015528">
    <property type="term" value="F:lactose:proton symporter activity"/>
    <property type="evidence" value="ECO:0007669"/>
    <property type="project" value="TreeGrafter"/>
</dbReference>
<sequence length="381" mass="41460">MAPIPYWRLSSFYLFYFALLGSTAPFLALYFHHLGFSSARIGELVAIPMLMRCVAPNLWGWLGDRSGRRLLIVRLGALATLLSFSLIFFAKSYAWLALVMALHAFFWHAVLPQFEVITLAHLQGQTARYSQIRLWGSIGFILTVVGLGRLFDGLSLDVYPLALVIIMAGIVLASLWVPNAQPPGQNERSQGGFLKQLSSPGVAAFYVCVALMQLSHGPYYTFLTLHLEHLGYSRGVIGMLWALGVVAEVLMFLGMSWILARVSLRRVLMASFVLAALRWLLLGNFAEHLAVLLFAQVLHAATFGSFHAAAIAFVQRSFGARQQGQGQALYAALAGTGGALGALYSGYSWNLLGAATTFSIASVAALAAAVIIAIRMKEAEN</sequence>
<keyword evidence="6 8" id="KW-1133">Transmembrane helix</keyword>
<dbReference type="NCBIfam" id="NF037955">
    <property type="entry name" value="mfs"/>
    <property type="match status" value="1"/>
</dbReference>
<evidence type="ECO:0000256" key="4">
    <source>
        <dbReference type="ARBA" id="ARBA00022519"/>
    </source>
</evidence>
<dbReference type="PANTHER" id="PTHR23522">
    <property type="entry name" value="BLL5896 PROTEIN"/>
    <property type="match status" value="1"/>
</dbReference>
<feature type="transmembrane region" description="Helical" evidence="8">
    <location>
        <begin position="157"/>
        <end position="177"/>
    </location>
</feature>
<dbReference type="GO" id="GO:0005886">
    <property type="term" value="C:plasma membrane"/>
    <property type="evidence" value="ECO:0007669"/>
    <property type="project" value="UniProtKB-SubCell"/>
</dbReference>
<keyword evidence="7 8" id="KW-0472">Membrane</keyword>
<dbReference type="InterPro" id="IPR020846">
    <property type="entry name" value="MFS_dom"/>
</dbReference>
<evidence type="ECO:0000313" key="10">
    <source>
        <dbReference type="EMBL" id="AIL60647.1"/>
    </source>
</evidence>
<proteinExistence type="predicted"/>
<dbReference type="OrthoDB" id="9150135at2"/>
<evidence type="ECO:0000259" key="9">
    <source>
        <dbReference type="PROSITE" id="PS50850"/>
    </source>
</evidence>
<dbReference type="InterPro" id="IPR036259">
    <property type="entry name" value="MFS_trans_sf"/>
</dbReference>
<feature type="transmembrane region" description="Helical" evidence="8">
    <location>
        <begin position="132"/>
        <end position="151"/>
    </location>
</feature>
<reference evidence="10 11" key="1">
    <citation type="submission" date="2014-07" db="EMBL/GenBank/DDBJ databases">
        <authorList>
            <person name="Lee K."/>
            <person name="Lim J.Y."/>
            <person name="Hwang I."/>
        </authorList>
    </citation>
    <scope>NUCLEOTIDE SEQUENCE [LARGE SCALE GENOMIC DNA]</scope>
    <source>
        <strain evidence="10 11">KL28</strain>
    </source>
</reference>
<keyword evidence="4" id="KW-0997">Cell inner membrane</keyword>
<feature type="transmembrane region" description="Helical" evidence="8">
    <location>
        <begin position="95"/>
        <end position="120"/>
    </location>
</feature>
<evidence type="ECO:0000256" key="6">
    <source>
        <dbReference type="ARBA" id="ARBA00022989"/>
    </source>
</evidence>
<dbReference type="EMBL" id="CP009048">
    <property type="protein sequence ID" value="AIL60647.1"/>
    <property type="molecule type" value="Genomic_DNA"/>
</dbReference>
<comment type="subcellular location">
    <subcellularLocation>
        <location evidence="1">Cell inner membrane</location>
        <topology evidence="1">Multi-pass membrane protein</topology>
    </subcellularLocation>
</comment>
<dbReference type="Pfam" id="PF12832">
    <property type="entry name" value="MFS_1_like"/>
    <property type="match status" value="1"/>
</dbReference>
<dbReference type="InterPro" id="IPR026032">
    <property type="entry name" value="HcaT-like"/>
</dbReference>
<dbReference type="Proteomes" id="UP000028931">
    <property type="component" value="Chromosome"/>
</dbReference>
<gene>
    <name evidence="10" type="ORF">PSAKL28_14210</name>
</gene>
<dbReference type="InterPro" id="IPR024989">
    <property type="entry name" value="MFS_assoc_dom"/>
</dbReference>
<evidence type="ECO:0000256" key="8">
    <source>
        <dbReference type="SAM" id="Phobius"/>
    </source>
</evidence>
<feature type="domain" description="Major facilitator superfamily (MFS) profile" evidence="9">
    <location>
        <begin position="141"/>
        <end position="381"/>
    </location>
</feature>
<feature type="transmembrane region" description="Helical" evidence="8">
    <location>
        <begin position="71"/>
        <end position="89"/>
    </location>
</feature>
<feature type="transmembrane region" description="Helical" evidence="8">
    <location>
        <begin position="326"/>
        <end position="345"/>
    </location>
</feature>
<evidence type="ECO:0000256" key="5">
    <source>
        <dbReference type="ARBA" id="ARBA00022692"/>
    </source>
</evidence>
<dbReference type="RefSeq" id="WP_038608407.1">
    <property type="nucleotide sequence ID" value="NZ_CP009048.1"/>
</dbReference>
<feature type="transmembrane region" description="Helical" evidence="8">
    <location>
        <begin position="12"/>
        <end position="32"/>
    </location>
</feature>
<dbReference type="PROSITE" id="PS50850">
    <property type="entry name" value="MFS"/>
    <property type="match status" value="1"/>
</dbReference>
<dbReference type="GO" id="GO:0030395">
    <property type="term" value="F:lactose binding"/>
    <property type="evidence" value="ECO:0007669"/>
    <property type="project" value="TreeGrafter"/>
</dbReference>
<name>A0A077F581_9PSED</name>
<protein>
    <submittedName>
        <fullName evidence="10">Major facilitator transporter</fullName>
    </submittedName>
</protein>
<evidence type="ECO:0000256" key="3">
    <source>
        <dbReference type="ARBA" id="ARBA00022475"/>
    </source>
</evidence>
<keyword evidence="3" id="KW-1003">Cell membrane</keyword>
<dbReference type="HOGENOM" id="CLU_013133_6_0_6"/>
<evidence type="ECO:0000256" key="1">
    <source>
        <dbReference type="ARBA" id="ARBA00004429"/>
    </source>
</evidence>
<feature type="transmembrane region" description="Helical" evidence="8">
    <location>
        <begin position="267"/>
        <end position="286"/>
    </location>
</feature>
<dbReference type="SUPFAM" id="SSF103473">
    <property type="entry name" value="MFS general substrate transporter"/>
    <property type="match status" value="1"/>
</dbReference>
<evidence type="ECO:0000256" key="2">
    <source>
        <dbReference type="ARBA" id="ARBA00022448"/>
    </source>
</evidence>